<dbReference type="InterPro" id="IPR013429">
    <property type="entry name" value="Regulatory_FmdB_Zinc_ribbon"/>
</dbReference>
<dbReference type="OrthoDB" id="9813321at2"/>
<protein>
    <submittedName>
        <fullName evidence="2">FmdB family regulatory protein</fullName>
    </submittedName>
</protein>
<dbReference type="Gene3D" id="2.20.28.30">
    <property type="entry name" value="RNA polymerase ii, chain L"/>
    <property type="match status" value="1"/>
</dbReference>
<dbReference type="KEGG" id="ttk:TST_0608"/>
<name>A0A0S3QSU5_THET7</name>
<dbReference type="AlphaFoldDB" id="A0A0S3QSU5"/>
<dbReference type="Proteomes" id="UP000063234">
    <property type="component" value="Chromosome"/>
</dbReference>
<dbReference type="SMART" id="SM00834">
    <property type="entry name" value="CxxC_CXXC_SSSS"/>
    <property type="match status" value="1"/>
</dbReference>
<dbReference type="STRING" id="1298851.TST_0608"/>
<accession>A0A0S3QSU5</accession>
<dbReference type="NCBIfam" id="TIGR02605">
    <property type="entry name" value="CxxC_CxxC_SSSS"/>
    <property type="match status" value="1"/>
</dbReference>
<dbReference type="RefSeq" id="WP_068549369.1">
    <property type="nucleotide sequence ID" value="NZ_AP013035.1"/>
</dbReference>
<dbReference type="Pfam" id="PF09723">
    <property type="entry name" value="Zn_ribbon_8"/>
    <property type="match status" value="1"/>
</dbReference>
<sequence>MPIYEFVCNSCGKRFSQLILNLDDKKDIRCPHCGSEDVKRVFSPFGSVGSTSSSAGGCTSFG</sequence>
<keyword evidence="3" id="KW-1185">Reference proteome</keyword>
<gene>
    <name evidence="2" type="ORF">TST_0608</name>
</gene>
<dbReference type="EMBL" id="AP013035">
    <property type="protein sequence ID" value="BAT71414.1"/>
    <property type="molecule type" value="Genomic_DNA"/>
</dbReference>
<evidence type="ECO:0000259" key="1">
    <source>
        <dbReference type="SMART" id="SM00834"/>
    </source>
</evidence>
<proteinExistence type="predicted"/>
<evidence type="ECO:0000313" key="2">
    <source>
        <dbReference type="EMBL" id="BAT71414.1"/>
    </source>
</evidence>
<evidence type="ECO:0000313" key="3">
    <source>
        <dbReference type="Proteomes" id="UP000063234"/>
    </source>
</evidence>
<reference evidence="3" key="1">
    <citation type="journal article" date="2018" name="Science">
        <title>A primordial and reversible TCA cycle in a facultatively chemolithoautotrophic thermophile.</title>
        <authorList>
            <person name="Nunoura T."/>
            <person name="Chikaraishi Y."/>
            <person name="Izaki R."/>
            <person name="Suwa T."/>
            <person name="Sato T."/>
            <person name="Harada T."/>
            <person name="Mori K."/>
            <person name="Kato Y."/>
            <person name="Miyazaki M."/>
            <person name="Shimamura S."/>
            <person name="Yanagawa K."/>
            <person name="Shuto A."/>
            <person name="Ohkouchi N."/>
            <person name="Fujita N."/>
            <person name="Takaki Y."/>
            <person name="Atomi H."/>
            <person name="Takai K."/>
        </authorList>
    </citation>
    <scope>NUCLEOTIDE SEQUENCE [LARGE SCALE GENOMIC DNA]</scope>
    <source>
        <strain evidence="3">DSM 17441 / JCM 13301 / NBRC 103674 / ABI70S6</strain>
    </source>
</reference>
<organism evidence="2 3">
    <name type="scientific">Thermosulfidibacter takaii (strain DSM 17441 / JCM 13301 / NBRC 103674 / ABI70S6)</name>
    <dbReference type="NCBI Taxonomy" id="1298851"/>
    <lineage>
        <taxon>Bacteria</taxon>
        <taxon>Pseudomonadati</taxon>
        <taxon>Thermosulfidibacterota</taxon>
        <taxon>Thermosulfidibacteria</taxon>
        <taxon>Thermosulfidibacterales</taxon>
        <taxon>Thermosulfidibacteraceae</taxon>
    </lineage>
</organism>
<feature type="domain" description="Putative regulatory protein FmdB zinc ribbon" evidence="1">
    <location>
        <begin position="1"/>
        <end position="43"/>
    </location>
</feature>